<accession>A0A9P9IMR4</accession>
<dbReference type="InterPro" id="IPR036291">
    <property type="entry name" value="NAD(P)-bd_dom_sf"/>
</dbReference>
<dbReference type="Gene3D" id="3.40.50.720">
    <property type="entry name" value="NAD(P)-binding Rossmann-like Domain"/>
    <property type="match status" value="1"/>
</dbReference>
<dbReference type="GO" id="GO:0051287">
    <property type="term" value="F:NAD binding"/>
    <property type="evidence" value="ECO:0007669"/>
    <property type="project" value="InterPro"/>
</dbReference>
<evidence type="ECO:0000259" key="2">
    <source>
        <dbReference type="Pfam" id="PF03446"/>
    </source>
</evidence>
<name>A0A9P9IMR4_9HYPO</name>
<evidence type="ECO:0000313" key="5">
    <source>
        <dbReference type="Proteomes" id="UP000717696"/>
    </source>
</evidence>
<dbReference type="Pfam" id="PF14833">
    <property type="entry name" value="NAD_binding_11"/>
    <property type="match status" value="1"/>
</dbReference>
<dbReference type="Gene3D" id="1.10.1040.10">
    <property type="entry name" value="N-(1-d-carboxylethyl)-l-norvaline Dehydrogenase, domain 2"/>
    <property type="match status" value="1"/>
</dbReference>
<dbReference type="GO" id="GO:0016491">
    <property type="term" value="F:oxidoreductase activity"/>
    <property type="evidence" value="ECO:0007669"/>
    <property type="project" value="InterPro"/>
</dbReference>
<evidence type="ECO:0000313" key="4">
    <source>
        <dbReference type="EMBL" id="KAH7124864.1"/>
    </source>
</evidence>
<dbReference type="InterPro" id="IPR029154">
    <property type="entry name" value="HIBADH-like_NADP-bd"/>
</dbReference>
<gene>
    <name evidence="4" type="ORF">B0J13DRAFT_565737</name>
</gene>
<dbReference type="GO" id="GO:0050661">
    <property type="term" value="F:NADP binding"/>
    <property type="evidence" value="ECO:0007669"/>
    <property type="project" value="InterPro"/>
</dbReference>
<dbReference type="OrthoDB" id="435038at2759"/>
<feature type="domain" description="6-phosphogluconate dehydrogenase NADP-binding" evidence="2">
    <location>
        <begin position="56"/>
        <end position="211"/>
    </location>
</feature>
<dbReference type="InterPro" id="IPR013328">
    <property type="entry name" value="6PGD_dom2"/>
</dbReference>
<dbReference type="SUPFAM" id="SSF48179">
    <property type="entry name" value="6-phosphogluconate dehydrogenase C-terminal domain-like"/>
    <property type="match status" value="1"/>
</dbReference>
<dbReference type="Proteomes" id="UP000717696">
    <property type="component" value="Unassembled WGS sequence"/>
</dbReference>
<feature type="domain" description="3-hydroxyisobutyrate dehydrogenase-like NAD-binding" evidence="3">
    <location>
        <begin position="214"/>
        <end position="333"/>
    </location>
</feature>
<proteinExistence type="inferred from homology"/>
<dbReference type="InterPro" id="IPR006115">
    <property type="entry name" value="6PGDH_NADP-bd"/>
</dbReference>
<reference evidence="4" key="1">
    <citation type="journal article" date="2021" name="Nat. Commun.">
        <title>Genetic determinants of endophytism in the Arabidopsis root mycobiome.</title>
        <authorList>
            <person name="Mesny F."/>
            <person name="Miyauchi S."/>
            <person name="Thiergart T."/>
            <person name="Pickel B."/>
            <person name="Atanasova L."/>
            <person name="Karlsson M."/>
            <person name="Huettel B."/>
            <person name="Barry K.W."/>
            <person name="Haridas S."/>
            <person name="Chen C."/>
            <person name="Bauer D."/>
            <person name="Andreopoulos W."/>
            <person name="Pangilinan J."/>
            <person name="LaButti K."/>
            <person name="Riley R."/>
            <person name="Lipzen A."/>
            <person name="Clum A."/>
            <person name="Drula E."/>
            <person name="Henrissat B."/>
            <person name="Kohler A."/>
            <person name="Grigoriev I.V."/>
            <person name="Martin F.M."/>
            <person name="Hacquard S."/>
        </authorList>
    </citation>
    <scope>NUCLEOTIDE SEQUENCE</scope>
    <source>
        <strain evidence="4">MPI-CAGE-AT-0021</strain>
    </source>
</reference>
<evidence type="ECO:0008006" key="6">
    <source>
        <dbReference type="Google" id="ProtNLM"/>
    </source>
</evidence>
<dbReference type="AlphaFoldDB" id="A0A9P9IMR4"/>
<keyword evidence="5" id="KW-1185">Reference proteome</keyword>
<dbReference type="EMBL" id="JAGMUU010000024">
    <property type="protein sequence ID" value="KAH7124864.1"/>
    <property type="molecule type" value="Genomic_DNA"/>
</dbReference>
<organism evidence="4 5">
    <name type="scientific">Dactylonectria estremocensis</name>
    <dbReference type="NCBI Taxonomy" id="1079267"/>
    <lineage>
        <taxon>Eukaryota</taxon>
        <taxon>Fungi</taxon>
        <taxon>Dikarya</taxon>
        <taxon>Ascomycota</taxon>
        <taxon>Pezizomycotina</taxon>
        <taxon>Sordariomycetes</taxon>
        <taxon>Hypocreomycetidae</taxon>
        <taxon>Hypocreales</taxon>
        <taxon>Nectriaceae</taxon>
        <taxon>Dactylonectria</taxon>
    </lineage>
</organism>
<dbReference type="InterPro" id="IPR002204">
    <property type="entry name" value="3-OH-isobutyrate_DH-rel_CS"/>
</dbReference>
<dbReference type="InterPro" id="IPR051265">
    <property type="entry name" value="HIBADH-related_NP60_sf"/>
</dbReference>
<dbReference type="PANTHER" id="PTHR43580:SF2">
    <property type="entry name" value="CYTOKINE-LIKE NUCLEAR FACTOR N-PAC"/>
    <property type="match status" value="1"/>
</dbReference>
<comment type="caution">
    <text evidence="4">The sequence shown here is derived from an EMBL/GenBank/DDBJ whole genome shotgun (WGS) entry which is preliminary data.</text>
</comment>
<dbReference type="PANTHER" id="PTHR43580">
    <property type="entry name" value="OXIDOREDUCTASE GLYR1-RELATED"/>
    <property type="match status" value="1"/>
</dbReference>
<dbReference type="PROSITE" id="PS00895">
    <property type="entry name" value="3_HYDROXYISOBUT_DH"/>
    <property type="match status" value="1"/>
</dbReference>
<comment type="similarity">
    <text evidence="1">Belongs to the HIBADH-related family. NP60 subfamily.</text>
</comment>
<dbReference type="InterPro" id="IPR008927">
    <property type="entry name" value="6-PGluconate_DH-like_C_sf"/>
</dbReference>
<dbReference type="SUPFAM" id="SSF51735">
    <property type="entry name" value="NAD(P)-binding Rossmann-fold domains"/>
    <property type="match status" value="1"/>
</dbReference>
<protein>
    <recommendedName>
        <fullName evidence="6">6-phosphogluconate dehydrogenase NADP-binding domain-containing protein</fullName>
    </recommendedName>
</protein>
<dbReference type="Pfam" id="PF03446">
    <property type="entry name" value="NAD_binding_2"/>
    <property type="match status" value="1"/>
</dbReference>
<sequence length="358" mass="38428">MYMSLTGPLCHSVPFILVTSQVEAPKRLHIQQQPTPAPLKRPTNLSYGHGSSVAMKIGFMGLGVMGMPMALNLARKYSLTVWNRTPSKYPLLRQAGANVADTPQQLVQHTDVIFTMLFNETAFKSVLDSEFKQALRGKTLINTSSVSVDFSKYLADQVHQAGGHFIEMPVSGSKVPAEQGQLIGMIAGDPSVAERITHLVEPITKDAVYCGEIGMGLKTKYAVNLYLITMTAGLAESMALARAQGLDIEAFGRVLDAGPMASAYSKIKIAKMISQDWSAQAAIKDCYNITQLIDSASNALGAQSPLIHLTGLLYKQAIDQGLGEHDMIAVEKVLGLNSNKEVNLLQAGPGPSPGSARS</sequence>
<evidence type="ECO:0000259" key="3">
    <source>
        <dbReference type="Pfam" id="PF14833"/>
    </source>
</evidence>
<evidence type="ECO:0000256" key="1">
    <source>
        <dbReference type="ARBA" id="ARBA00007598"/>
    </source>
</evidence>